<proteinExistence type="predicted"/>
<evidence type="ECO:0000313" key="1">
    <source>
        <dbReference type="EMBL" id="BCJ27806.1"/>
    </source>
</evidence>
<name>A0A810KZW1_9ACTN</name>
<reference evidence="1" key="1">
    <citation type="submission" date="2020-08" db="EMBL/GenBank/DDBJ databases">
        <title>Whole genome shotgun sequence of Actinocatenispora sera NBRC 101916.</title>
        <authorList>
            <person name="Komaki H."/>
            <person name="Tamura T."/>
        </authorList>
    </citation>
    <scope>NUCLEOTIDE SEQUENCE</scope>
    <source>
        <strain evidence="1">NBRC 101916</strain>
    </source>
</reference>
<dbReference type="Proteomes" id="UP000680750">
    <property type="component" value="Chromosome"/>
</dbReference>
<evidence type="ECO:0000313" key="2">
    <source>
        <dbReference type="Proteomes" id="UP000680750"/>
    </source>
</evidence>
<accession>A0A810KZW1</accession>
<organism evidence="1 2">
    <name type="scientific">Actinocatenispora sera</name>
    <dbReference type="NCBI Taxonomy" id="390989"/>
    <lineage>
        <taxon>Bacteria</taxon>
        <taxon>Bacillati</taxon>
        <taxon>Actinomycetota</taxon>
        <taxon>Actinomycetes</taxon>
        <taxon>Micromonosporales</taxon>
        <taxon>Micromonosporaceae</taxon>
        <taxon>Actinocatenispora</taxon>
    </lineage>
</organism>
<dbReference type="RefSeq" id="WP_051802305.1">
    <property type="nucleotide sequence ID" value="NZ_AP023354.1"/>
</dbReference>
<dbReference type="AlphaFoldDB" id="A0A810KZW1"/>
<dbReference type="KEGG" id="aser:Asera_19140"/>
<protein>
    <submittedName>
        <fullName evidence="1">Uncharacterized protein</fullName>
    </submittedName>
</protein>
<sequence length="211" mass="22108">MAAPELSVRADIEARLAAGARLTAEDGVALLGGDDLSWLGGLAHARRTATAGAVTSFLPVTDPAATPHVLTWQYASGQPAADRVAELLALRDEPARVFAPVRAAAGPDGHQVSPAEILKLFAVCRLLFDQTVTIGCDLASHPESTAQLLLDFGVADLLVPADGFDPQHVAELIWDANGTPVHRAPDFTTVHDYGPATPPAARRAQPQSVFT</sequence>
<gene>
    <name evidence="1" type="ORF">Asera_19140</name>
</gene>
<keyword evidence="2" id="KW-1185">Reference proteome</keyword>
<dbReference type="EMBL" id="AP023354">
    <property type="protein sequence ID" value="BCJ27806.1"/>
    <property type="molecule type" value="Genomic_DNA"/>
</dbReference>
<dbReference type="OrthoDB" id="9802027at2"/>